<dbReference type="AlphaFoldDB" id="A0A9N7VBD9"/>
<sequence>MHAHLAAHTGRLPGSAVGRVGFVPLRRAAVIAGEWLVRGLGKVDLAAVHRPISLGGARGGGVMALLRLTCFEYPAPLTPGEPGCESPSYPAQPHSGSSGSIGSLSLRRSSSIPPHC</sequence>
<dbReference type="Proteomes" id="UP001153269">
    <property type="component" value="Unassembled WGS sequence"/>
</dbReference>
<dbReference type="EMBL" id="CADEAL010003668">
    <property type="protein sequence ID" value="CAB1445434.1"/>
    <property type="molecule type" value="Genomic_DNA"/>
</dbReference>
<evidence type="ECO:0000313" key="2">
    <source>
        <dbReference type="EMBL" id="CAB1445434.1"/>
    </source>
</evidence>
<feature type="region of interest" description="Disordered" evidence="1">
    <location>
        <begin position="82"/>
        <end position="116"/>
    </location>
</feature>
<evidence type="ECO:0000313" key="3">
    <source>
        <dbReference type="Proteomes" id="UP001153269"/>
    </source>
</evidence>
<accession>A0A9N7VBD9</accession>
<comment type="caution">
    <text evidence="2">The sequence shown here is derived from an EMBL/GenBank/DDBJ whole genome shotgun (WGS) entry which is preliminary data.</text>
</comment>
<organism evidence="2 3">
    <name type="scientific">Pleuronectes platessa</name>
    <name type="common">European plaice</name>
    <dbReference type="NCBI Taxonomy" id="8262"/>
    <lineage>
        <taxon>Eukaryota</taxon>
        <taxon>Metazoa</taxon>
        <taxon>Chordata</taxon>
        <taxon>Craniata</taxon>
        <taxon>Vertebrata</taxon>
        <taxon>Euteleostomi</taxon>
        <taxon>Actinopterygii</taxon>
        <taxon>Neopterygii</taxon>
        <taxon>Teleostei</taxon>
        <taxon>Neoteleostei</taxon>
        <taxon>Acanthomorphata</taxon>
        <taxon>Carangaria</taxon>
        <taxon>Pleuronectiformes</taxon>
        <taxon>Pleuronectoidei</taxon>
        <taxon>Pleuronectidae</taxon>
        <taxon>Pleuronectes</taxon>
    </lineage>
</organism>
<proteinExistence type="predicted"/>
<keyword evidence="3" id="KW-1185">Reference proteome</keyword>
<protein>
    <submittedName>
        <fullName evidence="2">Uncharacterized protein</fullName>
    </submittedName>
</protein>
<feature type="compositionally biased region" description="Low complexity" evidence="1">
    <location>
        <begin position="95"/>
        <end position="116"/>
    </location>
</feature>
<name>A0A9N7VBD9_PLEPL</name>
<reference evidence="2" key="1">
    <citation type="submission" date="2020-03" db="EMBL/GenBank/DDBJ databases">
        <authorList>
            <person name="Weist P."/>
        </authorList>
    </citation>
    <scope>NUCLEOTIDE SEQUENCE</scope>
</reference>
<gene>
    <name evidence="2" type="ORF">PLEPLA_LOCUS33165</name>
</gene>
<evidence type="ECO:0000256" key="1">
    <source>
        <dbReference type="SAM" id="MobiDB-lite"/>
    </source>
</evidence>